<dbReference type="PANTHER" id="PTHR19232:SF7">
    <property type="entry name" value="CENTROCORTIN, ISOFORM A"/>
    <property type="match status" value="1"/>
</dbReference>
<dbReference type="EMBL" id="JAIFRP010000030">
    <property type="protein sequence ID" value="KAK2583233.1"/>
    <property type="molecule type" value="Genomic_DNA"/>
</dbReference>
<feature type="compositionally biased region" description="Polar residues" evidence="4">
    <location>
        <begin position="430"/>
        <end position="457"/>
    </location>
</feature>
<dbReference type="Proteomes" id="UP001258017">
    <property type="component" value="Unassembled WGS sequence"/>
</dbReference>
<keyword evidence="6" id="KW-1185">Reference proteome</keyword>
<evidence type="ECO:0000313" key="6">
    <source>
        <dbReference type="Proteomes" id="UP001258017"/>
    </source>
</evidence>
<evidence type="ECO:0000256" key="2">
    <source>
        <dbReference type="ARBA" id="ARBA00023054"/>
    </source>
</evidence>
<dbReference type="AlphaFoldDB" id="A0AAD9VQG5"/>
<reference evidence="5" key="1">
    <citation type="submission" date="2021-08" db="EMBL/GenBank/DDBJ databases">
        <authorList>
            <person name="Misof B."/>
            <person name="Oliver O."/>
            <person name="Podsiadlowski L."/>
            <person name="Donath A."/>
            <person name="Peters R."/>
            <person name="Mayer C."/>
            <person name="Rust J."/>
            <person name="Gunkel S."/>
            <person name="Lesny P."/>
            <person name="Martin S."/>
            <person name="Oeyen J.P."/>
            <person name="Petersen M."/>
            <person name="Panagiotis P."/>
            <person name="Wilbrandt J."/>
            <person name="Tanja T."/>
        </authorList>
    </citation>
    <scope>NUCLEOTIDE SEQUENCE</scope>
    <source>
        <strain evidence="5">GBR_01_08_01A</strain>
        <tissue evidence="5">Thorax + abdomen</tissue>
    </source>
</reference>
<comment type="caution">
    <text evidence="5">The sequence shown here is derived from an EMBL/GenBank/DDBJ whole genome shotgun (WGS) entry which is preliminary data.</text>
</comment>
<feature type="region of interest" description="Disordered" evidence="4">
    <location>
        <begin position="623"/>
        <end position="663"/>
    </location>
</feature>
<feature type="compositionally biased region" description="Polar residues" evidence="4">
    <location>
        <begin position="646"/>
        <end position="660"/>
    </location>
</feature>
<feature type="coiled-coil region" evidence="3">
    <location>
        <begin position="51"/>
        <end position="155"/>
    </location>
</feature>
<name>A0AAD9VQG5_9HYME</name>
<gene>
    <name evidence="5" type="ORF">KPH14_009250</name>
</gene>
<sequence length="762" mass="86129">MNGPSVDVVWDPQTQMNSLDCWDYSIELACLQGPEDLQLAAELGKTLLERNKELENIIKIHQSTIEEQAQEIEYMKKQTAALREVNDSRLKIYEQLEVSIQDLERANHRLVVENTSDKKLIKSQCLTIENLETRCEELQKKIDELHSQREVLLRQQTTNQNLSIVQTQTASWKAAVTPGGSIRQSAAPTSPKAFQETITDTVVQQSAMVEPNEEELTDLLRQLQEARSQRTREQKKVAELSQQLTNLLLENSTLEEQLNVWRSKAQDVKNLQDEINTLEEVRRGQLCGRCLRGMDSKNHDELSVLDSEDYDVISIAGSLINEQPHSEPTVQDTCTKADVTSEVNPNPYRELVEKYQALLEVQRLSAPRRKNSIPAACMSLQEELEMSGEFNCFQNTPAESELQQENGKSTTIANGRRVKAENVGKKAFSATPTDFSEAETSSSGFSDETSNKATQTDGRPGSFLCSIADGEDCKFSIYDDNSPFESRFRKTPEYRQLFSEIFGVLKRAAEAKDEGEKLPLLDEQTNNSSDANDSSRDRNNISNLSHDDVPSETTDDNQSVMSSVVSSVVSEPPYRMQTPVSTKESRRDQSNNKSDSNNKHERMQNGVKRLDYVSVNVHVRNKNSAKKHAAKKLSYNERSETPDIVPTTNPKFVPPKSTSGGKRRFRPLTAAEQDGTNVWNGSTHHSHHHHNSRTRESPNIARRSHTYVNRNVTEQHNNSFEYGEYKPSTASQEVAKLKRLELSYAEVLRMANKSKASHDHRS</sequence>
<feature type="compositionally biased region" description="Low complexity" evidence="4">
    <location>
        <begin position="559"/>
        <end position="570"/>
    </location>
</feature>
<evidence type="ECO:0000256" key="4">
    <source>
        <dbReference type="SAM" id="MobiDB-lite"/>
    </source>
</evidence>
<proteinExistence type="inferred from homology"/>
<feature type="coiled-coil region" evidence="3">
    <location>
        <begin position="209"/>
        <end position="271"/>
    </location>
</feature>
<reference evidence="5" key="2">
    <citation type="journal article" date="2023" name="Commun. Biol.">
        <title>Intrasexual cuticular hydrocarbon dimorphism in a wasp sheds light on hydrocarbon biosynthesis genes in Hymenoptera.</title>
        <authorList>
            <person name="Moris V.C."/>
            <person name="Podsiadlowski L."/>
            <person name="Martin S."/>
            <person name="Oeyen J.P."/>
            <person name="Donath A."/>
            <person name="Petersen M."/>
            <person name="Wilbrandt J."/>
            <person name="Misof B."/>
            <person name="Liedtke D."/>
            <person name="Thamm M."/>
            <person name="Scheiner R."/>
            <person name="Schmitt T."/>
            <person name="Niehuis O."/>
        </authorList>
    </citation>
    <scope>NUCLEOTIDE SEQUENCE</scope>
    <source>
        <strain evidence="5">GBR_01_08_01A</strain>
    </source>
</reference>
<feature type="region of interest" description="Disordered" evidence="4">
    <location>
        <begin position="513"/>
        <end position="607"/>
    </location>
</feature>
<dbReference type="InterPro" id="IPR026079">
    <property type="entry name" value="CDR2"/>
</dbReference>
<accession>A0AAD9VQG5</accession>
<dbReference type="PANTHER" id="PTHR19232">
    <property type="entry name" value="CENTROCORTIN FAMILY MEMBER"/>
    <property type="match status" value="1"/>
</dbReference>
<evidence type="ECO:0000256" key="1">
    <source>
        <dbReference type="ARBA" id="ARBA00009019"/>
    </source>
</evidence>
<evidence type="ECO:0000313" key="5">
    <source>
        <dbReference type="EMBL" id="KAK2583233.1"/>
    </source>
</evidence>
<evidence type="ECO:0000256" key="3">
    <source>
        <dbReference type="SAM" id="Coils"/>
    </source>
</evidence>
<feature type="region of interest" description="Disordered" evidence="4">
    <location>
        <begin position="679"/>
        <end position="702"/>
    </location>
</feature>
<feature type="compositionally biased region" description="Basic and acidic residues" evidence="4">
    <location>
        <begin position="533"/>
        <end position="549"/>
    </location>
</feature>
<feature type="region of interest" description="Disordered" evidence="4">
    <location>
        <begin position="424"/>
        <end position="463"/>
    </location>
</feature>
<feature type="compositionally biased region" description="Basic and acidic residues" evidence="4">
    <location>
        <begin position="583"/>
        <end position="607"/>
    </location>
</feature>
<comment type="similarity">
    <text evidence="1">Belongs to the CDR2 family.</text>
</comment>
<organism evidence="5 6">
    <name type="scientific">Odynerus spinipes</name>
    <dbReference type="NCBI Taxonomy" id="1348599"/>
    <lineage>
        <taxon>Eukaryota</taxon>
        <taxon>Metazoa</taxon>
        <taxon>Ecdysozoa</taxon>
        <taxon>Arthropoda</taxon>
        <taxon>Hexapoda</taxon>
        <taxon>Insecta</taxon>
        <taxon>Pterygota</taxon>
        <taxon>Neoptera</taxon>
        <taxon>Endopterygota</taxon>
        <taxon>Hymenoptera</taxon>
        <taxon>Apocrita</taxon>
        <taxon>Aculeata</taxon>
        <taxon>Vespoidea</taxon>
        <taxon>Vespidae</taxon>
        <taxon>Eumeninae</taxon>
        <taxon>Odynerus</taxon>
    </lineage>
</organism>
<keyword evidence="2 3" id="KW-0175">Coiled coil</keyword>
<protein>
    <recommendedName>
        <fullName evidence="7">Cerebellar degeneration-related protein 2</fullName>
    </recommendedName>
</protein>
<evidence type="ECO:0008006" key="7">
    <source>
        <dbReference type="Google" id="ProtNLM"/>
    </source>
</evidence>